<dbReference type="RefSeq" id="WP_158042030.1">
    <property type="nucleotide sequence ID" value="NZ_JACCFV010000001.1"/>
</dbReference>
<organism evidence="1 2">
    <name type="scientific">Pseudoclavibacter chungangensis</name>
    <dbReference type="NCBI Taxonomy" id="587635"/>
    <lineage>
        <taxon>Bacteria</taxon>
        <taxon>Bacillati</taxon>
        <taxon>Actinomycetota</taxon>
        <taxon>Actinomycetes</taxon>
        <taxon>Micrococcales</taxon>
        <taxon>Microbacteriaceae</taxon>
        <taxon>Pseudoclavibacter</taxon>
    </lineage>
</organism>
<evidence type="ECO:0000313" key="1">
    <source>
        <dbReference type="EMBL" id="KAB1652495.1"/>
    </source>
</evidence>
<dbReference type="OrthoDB" id="9813713at2"/>
<dbReference type="GO" id="GO:0015035">
    <property type="term" value="F:protein-disulfide reductase activity"/>
    <property type="evidence" value="ECO:0007669"/>
    <property type="project" value="InterPro"/>
</dbReference>
<dbReference type="Pfam" id="PF04134">
    <property type="entry name" value="DCC1-like"/>
    <property type="match status" value="1"/>
</dbReference>
<evidence type="ECO:0000313" key="2">
    <source>
        <dbReference type="Proteomes" id="UP000467240"/>
    </source>
</evidence>
<name>A0A7J5BMJ9_9MICO</name>
<comment type="caution">
    <text evidence="1">The sequence shown here is derived from an EMBL/GenBank/DDBJ whole genome shotgun (WGS) entry which is preliminary data.</text>
</comment>
<proteinExistence type="predicted"/>
<accession>A0A7J5BMJ9</accession>
<dbReference type="Proteomes" id="UP000467240">
    <property type="component" value="Unassembled WGS sequence"/>
</dbReference>
<dbReference type="EMBL" id="WBJZ01000030">
    <property type="protein sequence ID" value="KAB1652495.1"/>
    <property type="molecule type" value="Genomic_DNA"/>
</dbReference>
<sequence>MSDSWNLDDTAGNGHRRPVLVYDGDCGFCSWSVERAREVLPALPEVRDGRRTAIDDLYLDPLDVDEAVWVVREENGVLRQYRGADAVFEVLRRQPAFVWRFIGNLATVPGIAGSTRVAYEIVKRNRHRLPGGTTSCALPHAA</sequence>
<dbReference type="AlphaFoldDB" id="A0A7J5BMJ9"/>
<gene>
    <name evidence="1" type="ORF">F8O01_16615</name>
</gene>
<protein>
    <submittedName>
        <fullName evidence="1">DUF393 domain-containing protein</fullName>
    </submittedName>
</protein>
<reference evidence="1 2" key="1">
    <citation type="submission" date="2019-09" db="EMBL/GenBank/DDBJ databases">
        <title>Phylogeny of genus Pseudoclavibacter and closely related genus.</title>
        <authorList>
            <person name="Li Y."/>
        </authorList>
    </citation>
    <scope>NUCLEOTIDE SEQUENCE [LARGE SCALE GENOMIC DNA]</scope>
    <source>
        <strain evidence="1 2">DSM 23821</strain>
    </source>
</reference>
<keyword evidence="2" id="KW-1185">Reference proteome</keyword>
<dbReference type="InterPro" id="IPR007263">
    <property type="entry name" value="DCC1-like"/>
</dbReference>